<dbReference type="Proteomes" id="UP001187471">
    <property type="component" value="Unassembled WGS sequence"/>
</dbReference>
<evidence type="ECO:0000313" key="1">
    <source>
        <dbReference type="EMBL" id="KAK2969228.1"/>
    </source>
</evidence>
<dbReference type="AlphaFoldDB" id="A0AA88QGB5"/>
<gene>
    <name evidence="1" type="ORF">RJ640_003462</name>
</gene>
<reference evidence="1" key="1">
    <citation type="submission" date="2022-12" db="EMBL/GenBank/DDBJ databases">
        <title>Draft genome assemblies for two species of Escallonia (Escalloniales).</title>
        <authorList>
            <person name="Chanderbali A."/>
            <person name="Dervinis C."/>
            <person name="Anghel I."/>
            <person name="Soltis D."/>
            <person name="Soltis P."/>
            <person name="Zapata F."/>
        </authorList>
    </citation>
    <scope>NUCLEOTIDE SEQUENCE</scope>
    <source>
        <strain evidence="1">UCBG92.1500</strain>
        <tissue evidence="1">Leaf</tissue>
    </source>
</reference>
<name>A0AA88QGB5_9ASTE</name>
<evidence type="ECO:0000313" key="2">
    <source>
        <dbReference type="Proteomes" id="UP001187471"/>
    </source>
</evidence>
<protein>
    <submittedName>
        <fullName evidence="1">Uncharacterized protein</fullName>
    </submittedName>
</protein>
<keyword evidence="2" id="KW-1185">Reference proteome</keyword>
<proteinExistence type="predicted"/>
<comment type="caution">
    <text evidence="1">The sequence shown here is derived from an EMBL/GenBank/DDBJ whole genome shotgun (WGS) entry which is preliminary data.</text>
</comment>
<organism evidence="1 2">
    <name type="scientific">Escallonia rubra</name>
    <dbReference type="NCBI Taxonomy" id="112253"/>
    <lineage>
        <taxon>Eukaryota</taxon>
        <taxon>Viridiplantae</taxon>
        <taxon>Streptophyta</taxon>
        <taxon>Embryophyta</taxon>
        <taxon>Tracheophyta</taxon>
        <taxon>Spermatophyta</taxon>
        <taxon>Magnoliopsida</taxon>
        <taxon>eudicotyledons</taxon>
        <taxon>Gunneridae</taxon>
        <taxon>Pentapetalae</taxon>
        <taxon>asterids</taxon>
        <taxon>campanulids</taxon>
        <taxon>Escalloniales</taxon>
        <taxon>Escalloniaceae</taxon>
        <taxon>Escallonia</taxon>
    </lineage>
</organism>
<accession>A0AA88QGB5</accession>
<dbReference type="EMBL" id="JAVXUO010002834">
    <property type="protein sequence ID" value="KAK2969228.1"/>
    <property type="molecule type" value="Genomic_DNA"/>
</dbReference>
<sequence>MKYEGVYEWKGRAYDCHELHAESLSFKHPVTGLPVVIQAPLPFLASQRRLAYVEQLIMTMIMNKFED</sequence>